<comment type="caution">
    <text evidence="11">The sequence shown here is derived from an EMBL/GenBank/DDBJ whole genome shotgun (WGS) entry which is preliminary data.</text>
</comment>
<dbReference type="Gene3D" id="1.10.10.10">
    <property type="entry name" value="Winged helix-like DNA-binding domain superfamily/Winged helix DNA-binding domain"/>
    <property type="match status" value="1"/>
</dbReference>
<comment type="subcellular location">
    <subcellularLocation>
        <location evidence="1">Cytoplasm</location>
    </subcellularLocation>
</comment>
<dbReference type="InterPro" id="IPR043135">
    <property type="entry name" value="Fur_C"/>
</dbReference>
<evidence type="ECO:0000313" key="12">
    <source>
        <dbReference type="Proteomes" id="UP000763557"/>
    </source>
</evidence>
<comment type="similarity">
    <text evidence="2">Belongs to the Fur family.</text>
</comment>
<reference evidence="11 12" key="1">
    <citation type="submission" date="2020-01" db="EMBL/GenBank/DDBJ databases">
        <title>Kibdelosporangium persica a novel Actinomycetes from a hot desert in Iran.</title>
        <authorList>
            <person name="Safaei N."/>
            <person name="Zaburannyi N."/>
            <person name="Mueller R."/>
            <person name="Wink J."/>
        </authorList>
    </citation>
    <scope>NUCLEOTIDE SEQUENCE [LARGE SCALE GENOMIC DNA]</scope>
    <source>
        <strain evidence="11 12">4NS15</strain>
    </source>
</reference>
<evidence type="ECO:0000313" key="11">
    <source>
        <dbReference type="EMBL" id="NRN66296.1"/>
    </source>
</evidence>
<protein>
    <submittedName>
        <fullName evidence="11">Peroxide-responsive repressor perR</fullName>
    </submittedName>
</protein>
<evidence type="ECO:0000256" key="7">
    <source>
        <dbReference type="ARBA" id="ARBA00023004"/>
    </source>
</evidence>
<keyword evidence="12" id="KW-1185">Reference proteome</keyword>
<proteinExistence type="inferred from homology"/>
<keyword evidence="10" id="KW-0804">Transcription</keyword>
<evidence type="ECO:0000256" key="9">
    <source>
        <dbReference type="ARBA" id="ARBA00023125"/>
    </source>
</evidence>
<organism evidence="11 12">
    <name type="scientific">Kibdelosporangium persicum</name>
    <dbReference type="NCBI Taxonomy" id="2698649"/>
    <lineage>
        <taxon>Bacteria</taxon>
        <taxon>Bacillati</taxon>
        <taxon>Actinomycetota</taxon>
        <taxon>Actinomycetes</taxon>
        <taxon>Pseudonocardiales</taxon>
        <taxon>Pseudonocardiaceae</taxon>
        <taxon>Kibdelosporangium</taxon>
    </lineage>
</organism>
<dbReference type="RefSeq" id="WP_173132019.1">
    <property type="nucleotide sequence ID" value="NZ_CBCSGW010000075.1"/>
</dbReference>
<evidence type="ECO:0000256" key="8">
    <source>
        <dbReference type="ARBA" id="ARBA00023015"/>
    </source>
</evidence>
<dbReference type="SUPFAM" id="SSF46785">
    <property type="entry name" value="Winged helix' DNA-binding domain"/>
    <property type="match status" value="1"/>
</dbReference>
<keyword evidence="8" id="KW-0805">Transcription regulation</keyword>
<evidence type="ECO:0000256" key="10">
    <source>
        <dbReference type="ARBA" id="ARBA00023163"/>
    </source>
</evidence>
<evidence type="ECO:0000256" key="1">
    <source>
        <dbReference type="ARBA" id="ARBA00004496"/>
    </source>
</evidence>
<keyword evidence="7" id="KW-0408">Iron</keyword>
<accession>A0ABX2F4L8</accession>
<evidence type="ECO:0000256" key="5">
    <source>
        <dbReference type="ARBA" id="ARBA00022723"/>
    </source>
</evidence>
<dbReference type="Proteomes" id="UP000763557">
    <property type="component" value="Unassembled WGS sequence"/>
</dbReference>
<dbReference type="CDD" id="cd07153">
    <property type="entry name" value="Fur_like"/>
    <property type="match status" value="1"/>
</dbReference>
<keyword evidence="3" id="KW-0963">Cytoplasm</keyword>
<keyword evidence="5" id="KW-0479">Metal-binding</keyword>
<sequence length="152" mass="16244">MTTPTAPDRATLRAQLKASGLRVTAPRLAVLAWLADHPHTTADQVATGVRELLGAVSTQAVYDVLHVCVAADLVRQIEPAGHPARFETRTGDNHHHLVCRVCGRTEDVDCTVGAAPCLSPEQTAGYVIDETEVVFWGLCPGCIRNEGRVPSA</sequence>
<evidence type="ECO:0000256" key="2">
    <source>
        <dbReference type="ARBA" id="ARBA00007957"/>
    </source>
</evidence>
<dbReference type="Gene3D" id="3.30.1490.190">
    <property type="match status" value="1"/>
</dbReference>
<dbReference type="PANTHER" id="PTHR33202:SF18">
    <property type="entry name" value="TRANSCRIPTIONAL REGULATOR FURA"/>
    <property type="match status" value="1"/>
</dbReference>
<evidence type="ECO:0000256" key="4">
    <source>
        <dbReference type="ARBA" id="ARBA00022491"/>
    </source>
</evidence>
<dbReference type="InterPro" id="IPR002481">
    <property type="entry name" value="FUR"/>
</dbReference>
<dbReference type="EMBL" id="JAAATY010000009">
    <property type="protein sequence ID" value="NRN66296.1"/>
    <property type="molecule type" value="Genomic_DNA"/>
</dbReference>
<dbReference type="PANTHER" id="PTHR33202">
    <property type="entry name" value="ZINC UPTAKE REGULATION PROTEIN"/>
    <property type="match status" value="1"/>
</dbReference>
<name>A0ABX2F4L8_9PSEU</name>
<gene>
    <name evidence="11" type="ORF">GC106_35170</name>
</gene>
<evidence type="ECO:0000256" key="6">
    <source>
        <dbReference type="ARBA" id="ARBA00022833"/>
    </source>
</evidence>
<dbReference type="InterPro" id="IPR036388">
    <property type="entry name" value="WH-like_DNA-bd_sf"/>
</dbReference>
<keyword evidence="4" id="KW-0678">Repressor</keyword>
<dbReference type="Pfam" id="PF01475">
    <property type="entry name" value="FUR"/>
    <property type="match status" value="1"/>
</dbReference>
<keyword evidence="6" id="KW-0862">Zinc</keyword>
<dbReference type="InterPro" id="IPR036390">
    <property type="entry name" value="WH_DNA-bd_sf"/>
</dbReference>
<evidence type="ECO:0000256" key="3">
    <source>
        <dbReference type="ARBA" id="ARBA00022490"/>
    </source>
</evidence>
<keyword evidence="9" id="KW-0238">DNA-binding</keyword>